<evidence type="ECO:0000256" key="6">
    <source>
        <dbReference type="ARBA" id="ARBA00022679"/>
    </source>
</evidence>
<evidence type="ECO:0000259" key="13">
    <source>
        <dbReference type="PROSITE" id="PS50109"/>
    </source>
</evidence>
<sequence>MLVLAVVALVVPLAVSLRDRVDAEVRLEARSEAEAVASRAVSVINPPDSTRLQSLADTAALAVGGRVVIVDSKGRILADSDRAALAGASFANRPEIATALGGGVSQVRRYSTTLGSEILATAVPVYTGTKPGGAVRVTQSVSSVSSAIRRAWLGLALIGALVIALGLIAGAIIAKRITSPIVRLDEAARRVAGGDLTATAKVEGSTEQRALAASFNTMTARLAQLLGSQREFVADASHQLRTPLAGMRLRLEEARALGADPEQREELDAAIGEVDRLALIVNELLELSRAGEGKPPTATTDSVAALGGTWERWRAAAQGEGCDLELGEVDAVQFACHRSDVDRMLDAVIENALAYAPGKPIVLSCRGGVISVCDNGAGLRGEAGEDLFERFRRGDAGRTGPPGTGLGLSIVRELARRWGGEVEIRDRADGGAEVTISLPLADSDSLPGLSNPLPRIES</sequence>
<dbReference type="InterPro" id="IPR003660">
    <property type="entry name" value="HAMP_dom"/>
</dbReference>
<dbReference type="EMBL" id="CAESAN010000078">
    <property type="protein sequence ID" value="CAB4344935.1"/>
    <property type="molecule type" value="Genomic_DNA"/>
</dbReference>
<dbReference type="PROSITE" id="PS50885">
    <property type="entry name" value="HAMP"/>
    <property type="match status" value="1"/>
</dbReference>
<dbReference type="InterPro" id="IPR003661">
    <property type="entry name" value="HisK_dim/P_dom"/>
</dbReference>
<feature type="transmembrane region" description="Helical" evidence="12">
    <location>
        <begin position="151"/>
        <end position="174"/>
    </location>
</feature>
<evidence type="ECO:0000256" key="7">
    <source>
        <dbReference type="ARBA" id="ARBA00022692"/>
    </source>
</evidence>
<dbReference type="PROSITE" id="PS50109">
    <property type="entry name" value="HIS_KIN"/>
    <property type="match status" value="1"/>
</dbReference>
<dbReference type="Pfam" id="PF00672">
    <property type="entry name" value="HAMP"/>
    <property type="match status" value="1"/>
</dbReference>
<dbReference type="InterPro" id="IPR036097">
    <property type="entry name" value="HisK_dim/P_sf"/>
</dbReference>
<dbReference type="EC" id="2.7.13.3" evidence="3"/>
<keyword evidence="5" id="KW-0597">Phosphoprotein</keyword>
<dbReference type="InterPro" id="IPR036890">
    <property type="entry name" value="HATPase_C_sf"/>
</dbReference>
<evidence type="ECO:0000256" key="4">
    <source>
        <dbReference type="ARBA" id="ARBA00022475"/>
    </source>
</evidence>
<dbReference type="Pfam" id="PF17203">
    <property type="entry name" value="sCache_3_2"/>
    <property type="match status" value="1"/>
</dbReference>
<gene>
    <name evidence="15" type="ORF">UFOPK3547_01008</name>
</gene>
<dbReference type="CDD" id="cd00082">
    <property type="entry name" value="HisKA"/>
    <property type="match status" value="1"/>
</dbReference>
<dbReference type="PANTHER" id="PTHR45436">
    <property type="entry name" value="SENSOR HISTIDINE KINASE YKOH"/>
    <property type="match status" value="1"/>
</dbReference>
<evidence type="ECO:0000256" key="3">
    <source>
        <dbReference type="ARBA" id="ARBA00012438"/>
    </source>
</evidence>
<keyword evidence="4" id="KW-1003">Cell membrane</keyword>
<dbReference type="InterPro" id="IPR003594">
    <property type="entry name" value="HATPase_dom"/>
</dbReference>
<dbReference type="SUPFAM" id="SSF103190">
    <property type="entry name" value="Sensory domain-like"/>
    <property type="match status" value="1"/>
</dbReference>
<dbReference type="InterPro" id="IPR005467">
    <property type="entry name" value="His_kinase_dom"/>
</dbReference>
<comment type="catalytic activity">
    <reaction evidence="1">
        <text>ATP + protein L-histidine = ADP + protein N-phospho-L-histidine.</text>
        <dbReference type="EC" id="2.7.13.3"/>
    </reaction>
</comment>
<dbReference type="Gene3D" id="6.10.340.10">
    <property type="match status" value="1"/>
</dbReference>
<dbReference type="Gene3D" id="3.30.450.20">
    <property type="entry name" value="PAS domain"/>
    <property type="match status" value="1"/>
</dbReference>
<protein>
    <recommendedName>
        <fullName evidence="3">histidine kinase</fullName>
        <ecNumber evidence="3">2.7.13.3</ecNumber>
    </recommendedName>
</protein>
<reference evidence="15" key="1">
    <citation type="submission" date="2020-05" db="EMBL/GenBank/DDBJ databases">
        <authorList>
            <person name="Chiriac C."/>
            <person name="Salcher M."/>
            <person name="Ghai R."/>
            <person name="Kavagutti S V."/>
        </authorList>
    </citation>
    <scope>NUCLEOTIDE SEQUENCE</scope>
</reference>
<dbReference type="GO" id="GO:0005886">
    <property type="term" value="C:plasma membrane"/>
    <property type="evidence" value="ECO:0007669"/>
    <property type="project" value="UniProtKB-SubCell"/>
</dbReference>
<evidence type="ECO:0000256" key="11">
    <source>
        <dbReference type="ARBA" id="ARBA00023136"/>
    </source>
</evidence>
<dbReference type="Pfam" id="PF02518">
    <property type="entry name" value="HATPase_c"/>
    <property type="match status" value="1"/>
</dbReference>
<evidence type="ECO:0000313" key="15">
    <source>
        <dbReference type="EMBL" id="CAB4344935.1"/>
    </source>
</evidence>
<dbReference type="InterPro" id="IPR004358">
    <property type="entry name" value="Sig_transdc_His_kin-like_C"/>
</dbReference>
<dbReference type="AlphaFoldDB" id="A0A6J5ZS77"/>
<dbReference type="SUPFAM" id="SSF158472">
    <property type="entry name" value="HAMP domain-like"/>
    <property type="match status" value="1"/>
</dbReference>
<dbReference type="InterPro" id="IPR050428">
    <property type="entry name" value="TCS_sensor_his_kinase"/>
</dbReference>
<dbReference type="InterPro" id="IPR033463">
    <property type="entry name" value="sCache_3"/>
</dbReference>
<dbReference type="SMART" id="SM00304">
    <property type="entry name" value="HAMP"/>
    <property type="match status" value="1"/>
</dbReference>
<keyword evidence="11 12" id="KW-0472">Membrane</keyword>
<feature type="domain" description="Histidine kinase" evidence="13">
    <location>
        <begin position="235"/>
        <end position="442"/>
    </location>
</feature>
<keyword evidence="6" id="KW-0808">Transferase</keyword>
<evidence type="ECO:0000256" key="9">
    <source>
        <dbReference type="ARBA" id="ARBA00022989"/>
    </source>
</evidence>
<evidence type="ECO:0000256" key="2">
    <source>
        <dbReference type="ARBA" id="ARBA00004651"/>
    </source>
</evidence>
<dbReference type="Gene3D" id="1.10.287.130">
    <property type="match status" value="1"/>
</dbReference>
<keyword evidence="9 12" id="KW-1133">Transmembrane helix</keyword>
<proteinExistence type="predicted"/>
<accession>A0A6J5ZS77</accession>
<keyword evidence="8" id="KW-0418">Kinase</keyword>
<evidence type="ECO:0000256" key="5">
    <source>
        <dbReference type="ARBA" id="ARBA00022553"/>
    </source>
</evidence>
<comment type="subcellular location">
    <subcellularLocation>
        <location evidence="2">Cell membrane</location>
        <topology evidence="2">Multi-pass membrane protein</topology>
    </subcellularLocation>
</comment>
<dbReference type="PRINTS" id="PR00344">
    <property type="entry name" value="BCTRLSENSOR"/>
</dbReference>
<dbReference type="Pfam" id="PF00512">
    <property type="entry name" value="HisKA"/>
    <property type="match status" value="1"/>
</dbReference>
<dbReference type="PANTHER" id="PTHR45436:SF5">
    <property type="entry name" value="SENSOR HISTIDINE KINASE TRCS"/>
    <property type="match status" value="1"/>
</dbReference>
<evidence type="ECO:0000256" key="1">
    <source>
        <dbReference type="ARBA" id="ARBA00000085"/>
    </source>
</evidence>
<evidence type="ECO:0000259" key="14">
    <source>
        <dbReference type="PROSITE" id="PS50885"/>
    </source>
</evidence>
<dbReference type="SMART" id="SM00387">
    <property type="entry name" value="HATPase_c"/>
    <property type="match status" value="1"/>
</dbReference>
<dbReference type="CDD" id="cd06225">
    <property type="entry name" value="HAMP"/>
    <property type="match status" value="1"/>
</dbReference>
<evidence type="ECO:0000256" key="8">
    <source>
        <dbReference type="ARBA" id="ARBA00022777"/>
    </source>
</evidence>
<evidence type="ECO:0000256" key="12">
    <source>
        <dbReference type="SAM" id="Phobius"/>
    </source>
</evidence>
<dbReference type="SUPFAM" id="SSF47384">
    <property type="entry name" value="Homodimeric domain of signal transducing histidine kinase"/>
    <property type="match status" value="1"/>
</dbReference>
<dbReference type="CDD" id="cd00075">
    <property type="entry name" value="HATPase"/>
    <property type="match status" value="1"/>
</dbReference>
<dbReference type="Gene3D" id="3.30.565.10">
    <property type="entry name" value="Histidine kinase-like ATPase, C-terminal domain"/>
    <property type="match status" value="1"/>
</dbReference>
<name>A0A6J5ZS77_9ZZZZ</name>
<feature type="domain" description="HAMP" evidence="14">
    <location>
        <begin position="175"/>
        <end position="227"/>
    </location>
</feature>
<organism evidence="15">
    <name type="scientific">freshwater metagenome</name>
    <dbReference type="NCBI Taxonomy" id="449393"/>
    <lineage>
        <taxon>unclassified sequences</taxon>
        <taxon>metagenomes</taxon>
        <taxon>ecological metagenomes</taxon>
    </lineage>
</organism>
<keyword evidence="10" id="KW-0902">Two-component regulatory system</keyword>
<dbReference type="SUPFAM" id="SSF55874">
    <property type="entry name" value="ATPase domain of HSP90 chaperone/DNA topoisomerase II/histidine kinase"/>
    <property type="match status" value="1"/>
</dbReference>
<dbReference type="GO" id="GO:0000155">
    <property type="term" value="F:phosphorelay sensor kinase activity"/>
    <property type="evidence" value="ECO:0007669"/>
    <property type="project" value="InterPro"/>
</dbReference>
<dbReference type="SMART" id="SM00388">
    <property type="entry name" value="HisKA"/>
    <property type="match status" value="1"/>
</dbReference>
<evidence type="ECO:0000256" key="10">
    <source>
        <dbReference type="ARBA" id="ARBA00023012"/>
    </source>
</evidence>
<keyword evidence="7 12" id="KW-0812">Transmembrane</keyword>
<dbReference type="InterPro" id="IPR029151">
    <property type="entry name" value="Sensor-like_sf"/>
</dbReference>